<accession>A0A1B6KGF9</accession>
<dbReference type="GO" id="GO:0003677">
    <property type="term" value="F:DNA binding"/>
    <property type="evidence" value="ECO:0007669"/>
    <property type="project" value="UniProtKB-UniRule"/>
</dbReference>
<keyword evidence="2 4" id="KW-0238">DNA-binding</keyword>
<dbReference type="PANTHER" id="PTHR19303">
    <property type="entry name" value="TRANSPOSON"/>
    <property type="match status" value="1"/>
</dbReference>
<protein>
    <recommendedName>
        <fullName evidence="8">HTH CENPB-type domain-containing protein</fullName>
    </recommendedName>
</protein>
<dbReference type="Gene3D" id="1.10.10.60">
    <property type="entry name" value="Homeodomain-like"/>
    <property type="match status" value="1"/>
</dbReference>
<dbReference type="InterPro" id="IPR050863">
    <property type="entry name" value="CenT-Element_Derived"/>
</dbReference>
<proteinExistence type="predicted"/>
<evidence type="ECO:0000256" key="1">
    <source>
        <dbReference type="ARBA" id="ARBA00004123"/>
    </source>
</evidence>
<evidence type="ECO:0000259" key="5">
    <source>
        <dbReference type="PROSITE" id="PS50960"/>
    </source>
</evidence>
<dbReference type="InterPro" id="IPR036388">
    <property type="entry name" value="WH-like_DNA-bd_sf"/>
</dbReference>
<evidence type="ECO:0000256" key="3">
    <source>
        <dbReference type="ARBA" id="ARBA00023242"/>
    </source>
</evidence>
<dbReference type="SMART" id="SM00674">
    <property type="entry name" value="CENPB"/>
    <property type="match status" value="1"/>
</dbReference>
<dbReference type="PANTHER" id="PTHR19303:SF16">
    <property type="entry name" value="JERKY PROTEIN HOMOLOG-LIKE"/>
    <property type="match status" value="1"/>
</dbReference>
<dbReference type="InterPro" id="IPR007889">
    <property type="entry name" value="HTH_Psq"/>
</dbReference>
<dbReference type="AlphaFoldDB" id="A0A1B6KGF9"/>
<sequence length="129" mass="14680">MATKRKNVVVTMEKKMEALTRMDKGESLKNIAAEFGVGTSTVSDWKKNRQHIENFCFKMISKDSLNDRCKAKKAKLDTLDDKLFTWFCAERERGLPISGPIIQQKALSLNKQLPNGDPNFTASQGWLDR</sequence>
<reference evidence="7" key="1">
    <citation type="submission" date="2015-11" db="EMBL/GenBank/DDBJ databases">
        <title>De novo transcriptome assembly of four potential Pierce s Disease insect vectors from Arizona vineyards.</title>
        <authorList>
            <person name="Tassone E.E."/>
        </authorList>
    </citation>
    <scope>NUCLEOTIDE SEQUENCE</scope>
</reference>
<name>A0A1B6KGF9_9HEMI</name>
<dbReference type="GO" id="GO:0005634">
    <property type="term" value="C:nucleus"/>
    <property type="evidence" value="ECO:0007669"/>
    <property type="project" value="UniProtKB-SubCell"/>
</dbReference>
<dbReference type="EMBL" id="GEBQ01029430">
    <property type="protein sequence ID" value="JAT10547.1"/>
    <property type="molecule type" value="Transcribed_RNA"/>
</dbReference>
<dbReference type="Pfam" id="PF03221">
    <property type="entry name" value="HTH_Tnp_Tc5"/>
    <property type="match status" value="1"/>
</dbReference>
<evidence type="ECO:0008006" key="8">
    <source>
        <dbReference type="Google" id="ProtNLM"/>
    </source>
</evidence>
<keyword evidence="3 4" id="KW-0539">Nucleus</keyword>
<comment type="subcellular location">
    <subcellularLocation>
        <location evidence="1 4">Nucleus</location>
    </subcellularLocation>
</comment>
<dbReference type="PROSITE" id="PS51253">
    <property type="entry name" value="HTH_CENPB"/>
    <property type="match status" value="1"/>
</dbReference>
<dbReference type="PROSITE" id="PS50960">
    <property type="entry name" value="HTH_PSQ"/>
    <property type="match status" value="1"/>
</dbReference>
<evidence type="ECO:0000259" key="6">
    <source>
        <dbReference type="PROSITE" id="PS51253"/>
    </source>
</evidence>
<feature type="DNA-binding region" description="H-T-H motif" evidence="4">
    <location>
        <begin position="28"/>
        <end position="48"/>
    </location>
</feature>
<dbReference type="Pfam" id="PF04218">
    <property type="entry name" value="CENP-B_N"/>
    <property type="match status" value="1"/>
</dbReference>
<dbReference type="Gene3D" id="1.10.10.10">
    <property type="entry name" value="Winged helix-like DNA-binding domain superfamily/Winged helix DNA-binding domain"/>
    <property type="match status" value="1"/>
</dbReference>
<dbReference type="InterPro" id="IPR009057">
    <property type="entry name" value="Homeodomain-like_sf"/>
</dbReference>
<gene>
    <name evidence="7" type="ORF">g.41655</name>
</gene>
<feature type="domain" description="HTH CENPB-type" evidence="6">
    <location>
        <begin position="67"/>
        <end position="129"/>
    </location>
</feature>
<dbReference type="SUPFAM" id="SSF46689">
    <property type="entry name" value="Homeodomain-like"/>
    <property type="match status" value="2"/>
</dbReference>
<evidence type="ECO:0000256" key="2">
    <source>
        <dbReference type="ARBA" id="ARBA00023125"/>
    </source>
</evidence>
<evidence type="ECO:0000313" key="7">
    <source>
        <dbReference type="EMBL" id="JAT10547.1"/>
    </source>
</evidence>
<evidence type="ECO:0000256" key="4">
    <source>
        <dbReference type="PROSITE-ProRule" id="PRU00320"/>
    </source>
</evidence>
<feature type="domain" description="HTH psq-type" evidence="5">
    <location>
        <begin position="1"/>
        <end position="52"/>
    </location>
</feature>
<dbReference type="InterPro" id="IPR006600">
    <property type="entry name" value="HTH_CenpB_DNA-bd_dom"/>
</dbReference>
<organism evidence="7">
    <name type="scientific">Graphocephala atropunctata</name>
    <dbReference type="NCBI Taxonomy" id="36148"/>
    <lineage>
        <taxon>Eukaryota</taxon>
        <taxon>Metazoa</taxon>
        <taxon>Ecdysozoa</taxon>
        <taxon>Arthropoda</taxon>
        <taxon>Hexapoda</taxon>
        <taxon>Insecta</taxon>
        <taxon>Pterygota</taxon>
        <taxon>Neoptera</taxon>
        <taxon>Paraneoptera</taxon>
        <taxon>Hemiptera</taxon>
        <taxon>Auchenorrhyncha</taxon>
        <taxon>Membracoidea</taxon>
        <taxon>Cicadellidae</taxon>
        <taxon>Cicadellinae</taxon>
        <taxon>Cicadellini</taxon>
        <taxon>Graphocephala</taxon>
    </lineage>
</organism>